<dbReference type="Proteomes" id="UP000199645">
    <property type="component" value="Unassembled WGS sequence"/>
</dbReference>
<dbReference type="AlphaFoldDB" id="A0A1I2I007"/>
<proteinExistence type="predicted"/>
<dbReference type="EMBL" id="FONV01000009">
    <property type="protein sequence ID" value="SFF34347.1"/>
    <property type="molecule type" value="Genomic_DNA"/>
</dbReference>
<dbReference type="RefSeq" id="WP_093617610.1">
    <property type="nucleotide sequence ID" value="NZ_BOMT01000053.1"/>
</dbReference>
<keyword evidence="2" id="KW-1185">Reference proteome</keyword>
<evidence type="ECO:0000313" key="2">
    <source>
        <dbReference type="Proteomes" id="UP000199645"/>
    </source>
</evidence>
<evidence type="ECO:0000313" key="1">
    <source>
        <dbReference type="EMBL" id="SFF34347.1"/>
    </source>
</evidence>
<reference evidence="1 2" key="1">
    <citation type="submission" date="2016-10" db="EMBL/GenBank/DDBJ databases">
        <authorList>
            <person name="de Groot N.N."/>
        </authorList>
    </citation>
    <scope>NUCLEOTIDE SEQUENCE [LARGE SCALE GENOMIC DNA]</scope>
    <source>
        <strain evidence="1 2">DSM 43019</strain>
    </source>
</reference>
<dbReference type="OrthoDB" id="292843at2"/>
<dbReference type="STRING" id="35752.SAMN05421541_10932"/>
<evidence type="ECO:0008006" key="3">
    <source>
        <dbReference type="Google" id="ProtNLM"/>
    </source>
</evidence>
<gene>
    <name evidence="1" type="ORF">SAMN05421541_10932</name>
</gene>
<organism evidence="1 2">
    <name type="scientific">Actinoplanes philippinensis</name>
    <dbReference type="NCBI Taxonomy" id="35752"/>
    <lineage>
        <taxon>Bacteria</taxon>
        <taxon>Bacillati</taxon>
        <taxon>Actinomycetota</taxon>
        <taxon>Actinomycetes</taxon>
        <taxon>Micromonosporales</taxon>
        <taxon>Micromonosporaceae</taxon>
        <taxon>Actinoplanes</taxon>
    </lineage>
</organism>
<accession>A0A1I2I007</accession>
<name>A0A1I2I007_9ACTN</name>
<sequence length="300" mass="31178">MTEPGDPLAGLDTVRWGELHHAYGPAADVPGRLAALRSPDPGARGEALNALAGSVCHQGTTWEASREVIPFLAALIESPGTPGRAGILRLLTAITVGNHDEPPLDPDTAFAAARILDHADVTALVARFHSEGDEYTDEEAGLLDAVAVRWASDCYHRTAALAPTITGWLADPDDEVAAGAAALTAWLPPNPPAVTAWLAVPRDREGPRASANLALACCPSPGASVDAALQEMLDTPSPTGGELVAVTAAVACAYRNGPDTHPAAVSLLIDAADRETLRDVPGWSRATRGFVMRALHRSGL</sequence>
<protein>
    <recommendedName>
        <fullName evidence="3">HEAT repeat-containing protein</fullName>
    </recommendedName>
</protein>